<dbReference type="Pfam" id="PF01588">
    <property type="entry name" value="tRNA_bind"/>
    <property type="match status" value="1"/>
</dbReference>
<evidence type="ECO:0000259" key="4">
    <source>
        <dbReference type="PROSITE" id="PS50886"/>
    </source>
</evidence>
<evidence type="ECO:0000256" key="2">
    <source>
        <dbReference type="ARBA" id="ARBA00022884"/>
    </source>
</evidence>
<dbReference type="PROSITE" id="PS50886">
    <property type="entry name" value="TRBD"/>
    <property type="match status" value="1"/>
</dbReference>
<evidence type="ECO:0000313" key="5">
    <source>
        <dbReference type="EMBL" id="MBM7632116.1"/>
    </source>
</evidence>
<evidence type="ECO:0000256" key="1">
    <source>
        <dbReference type="ARBA" id="ARBA00022555"/>
    </source>
</evidence>
<dbReference type="PANTHER" id="PTHR11586">
    <property type="entry name" value="TRNA-AMINOACYLATION COFACTOR ARC1 FAMILY MEMBER"/>
    <property type="match status" value="1"/>
</dbReference>
<evidence type="ECO:0000313" key="6">
    <source>
        <dbReference type="Proteomes" id="UP000741863"/>
    </source>
</evidence>
<keyword evidence="6" id="KW-1185">Reference proteome</keyword>
<dbReference type="Proteomes" id="UP000741863">
    <property type="component" value="Unassembled WGS sequence"/>
</dbReference>
<dbReference type="NCBIfam" id="NF007495">
    <property type="entry name" value="PRK10089.1-4"/>
    <property type="match status" value="1"/>
</dbReference>
<dbReference type="CDD" id="cd02798">
    <property type="entry name" value="tRNA_bind_CsaA"/>
    <property type="match status" value="1"/>
</dbReference>
<comment type="caution">
    <text evidence="5">The sequence shown here is derived from an EMBL/GenBank/DDBJ whole genome shotgun (WGS) entry which is preliminary data.</text>
</comment>
<organism evidence="5 6">
    <name type="scientific">Geomicrobium sediminis</name>
    <dbReference type="NCBI Taxonomy" id="1347788"/>
    <lineage>
        <taxon>Bacteria</taxon>
        <taxon>Bacillati</taxon>
        <taxon>Bacillota</taxon>
        <taxon>Bacilli</taxon>
        <taxon>Bacillales</taxon>
        <taxon>Geomicrobium</taxon>
    </lineage>
</organism>
<dbReference type="EMBL" id="JAFBEC010000003">
    <property type="protein sequence ID" value="MBM7632116.1"/>
    <property type="molecule type" value="Genomic_DNA"/>
</dbReference>
<sequence length="110" mass="11676">MATIEDFLKLDIRVGTVLTAEPLAKAKVPAIAMTIDFGEEIGVKQSSAQITARYESEQMIGQQVTAVVNFPPRKVAGFKSEVLVIGAVPEKGDVVLLTPDQPVLNGTPVA</sequence>
<proteinExistence type="predicted"/>
<dbReference type="Gene3D" id="2.40.50.140">
    <property type="entry name" value="Nucleic acid-binding proteins"/>
    <property type="match status" value="1"/>
</dbReference>
<dbReference type="InterPro" id="IPR002547">
    <property type="entry name" value="tRNA-bd_dom"/>
</dbReference>
<name>A0ABS2PAE9_9BACL</name>
<dbReference type="InterPro" id="IPR008231">
    <property type="entry name" value="CsaA"/>
</dbReference>
<accession>A0ABS2PAE9</accession>
<dbReference type="NCBIfam" id="NF007494">
    <property type="entry name" value="PRK10089.1-3"/>
    <property type="match status" value="1"/>
</dbReference>
<reference evidence="5 6" key="1">
    <citation type="submission" date="2021-01" db="EMBL/GenBank/DDBJ databases">
        <title>Genomic Encyclopedia of Type Strains, Phase IV (KMG-IV): sequencing the most valuable type-strain genomes for metagenomic binning, comparative biology and taxonomic classification.</title>
        <authorList>
            <person name="Goeker M."/>
        </authorList>
    </citation>
    <scope>NUCLEOTIDE SEQUENCE [LARGE SCALE GENOMIC DNA]</scope>
    <source>
        <strain evidence="5 6">DSM 25540</strain>
    </source>
</reference>
<dbReference type="InterPro" id="IPR051270">
    <property type="entry name" value="Tyrosine-tRNA_ligase_regulator"/>
</dbReference>
<evidence type="ECO:0000256" key="3">
    <source>
        <dbReference type="PROSITE-ProRule" id="PRU00209"/>
    </source>
</evidence>
<dbReference type="SUPFAM" id="SSF50249">
    <property type="entry name" value="Nucleic acid-binding proteins"/>
    <property type="match status" value="1"/>
</dbReference>
<dbReference type="NCBIfam" id="NF007496">
    <property type="entry name" value="PRK10089.1-5"/>
    <property type="match status" value="1"/>
</dbReference>
<keyword evidence="1 3" id="KW-0820">tRNA-binding</keyword>
<keyword evidence="2 3" id="KW-0694">RNA-binding</keyword>
<dbReference type="InterPro" id="IPR012340">
    <property type="entry name" value="NA-bd_OB-fold"/>
</dbReference>
<dbReference type="NCBIfam" id="TIGR02222">
    <property type="entry name" value="chap_CsaA"/>
    <property type="match status" value="1"/>
</dbReference>
<gene>
    <name evidence="5" type="ORF">JOD17_001209</name>
</gene>
<feature type="domain" description="TRNA-binding" evidence="4">
    <location>
        <begin position="6"/>
        <end position="110"/>
    </location>
</feature>
<dbReference type="PANTHER" id="PTHR11586:SF37">
    <property type="entry name" value="TRNA-BINDING DOMAIN-CONTAINING PROTEIN"/>
    <property type="match status" value="1"/>
</dbReference>
<protein>
    <submittedName>
        <fullName evidence="5">tRNA-binding protein</fullName>
    </submittedName>
</protein>
<dbReference type="RefSeq" id="WP_042359001.1">
    <property type="nucleotide sequence ID" value="NZ_JAFBEC010000003.1"/>
</dbReference>